<dbReference type="EMBL" id="JAMZIH010005666">
    <property type="protein sequence ID" value="KAJ1674817.1"/>
    <property type="molecule type" value="Genomic_DNA"/>
</dbReference>
<dbReference type="Proteomes" id="UP001145114">
    <property type="component" value="Unassembled WGS sequence"/>
</dbReference>
<organism evidence="1 2">
    <name type="scientific">Spiromyces aspiralis</name>
    <dbReference type="NCBI Taxonomy" id="68401"/>
    <lineage>
        <taxon>Eukaryota</taxon>
        <taxon>Fungi</taxon>
        <taxon>Fungi incertae sedis</taxon>
        <taxon>Zoopagomycota</taxon>
        <taxon>Kickxellomycotina</taxon>
        <taxon>Kickxellomycetes</taxon>
        <taxon>Kickxellales</taxon>
        <taxon>Kickxellaceae</taxon>
        <taxon>Spiromyces</taxon>
    </lineage>
</organism>
<accession>A0ACC1HHX8</accession>
<evidence type="ECO:0000313" key="1">
    <source>
        <dbReference type="EMBL" id="KAJ1674817.1"/>
    </source>
</evidence>
<keyword evidence="2" id="KW-1185">Reference proteome</keyword>
<sequence>MPPPIVRPTAYRLTPLLQSKASTTAAAVIAFSYLQGARAMSTAYHRLHGKNVFITGASSGIGWACAERFAQAGSNVIISARRLEQLQQLETKLIADSPTSLVHTGQLDVTCKESVDTFVASIPSKLKPIDILVCNAGLVLGLDKLLDVNPQHMDTMIDTNIKGLVYCIQTLLPQMLQAGGHIVNIGSIAGREPYAKGSIYCATKHAVHAITQSLRCELIDTPVKVTEICPGMVETEFSKVRFHGDELAAKNVYKGIDPLVADDIADLVVFATSRPKHVEIADMVVFPHGQATATLSHRRTA</sequence>
<gene>
    <name evidence="1" type="ORF">EV182_002504</name>
</gene>
<comment type="caution">
    <text evidence="1">The sequence shown here is derived from an EMBL/GenBank/DDBJ whole genome shotgun (WGS) entry which is preliminary data.</text>
</comment>
<name>A0ACC1HHX8_9FUNG</name>
<proteinExistence type="predicted"/>
<protein>
    <submittedName>
        <fullName evidence="1">Uncharacterized protein</fullName>
    </submittedName>
</protein>
<evidence type="ECO:0000313" key="2">
    <source>
        <dbReference type="Proteomes" id="UP001145114"/>
    </source>
</evidence>
<reference evidence="1" key="1">
    <citation type="submission" date="2022-06" db="EMBL/GenBank/DDBJ databases">
        <title>Phylogenomic reconstructions and comparative analyses of Kickxellomycotina fungi.</title>
        <authorList>
            <person name="Reynolds N.K."/>
            <person name="Stajich J.E."/>
            <person name="Barry K."/>
            <person name="Grigoriev I.V."/>
            <person name="Crous P."/>
            <person name="Smith M.E."/>
        </authorList>
    </citation>
    <scope>NUCLEOTIDE SEQUENCE</scope>
    <source>
        <strain evidence="1">RSA 2271</strain>
    </source>
</reference>